<dbReference type="EMBL" id="WUUQ01000001">
    <property type="protein sequence ID" value="MXQ72428.1"/>
    <property type="molecule type" value="Genomic_DNA"/>
</dbReference>
<dbReference type="Pfam" id="PF00772">
    <property type="entry name" value="DnaB"/>
    <property type="match status" value="1"/>
</dbReference>
<dbReference type="SUPFAM" id="SSF52540">
    <property type="entry name" value="P-loop containing nucleoside triphosphate hydrolases"/>
    <property type="match status" value="1"/>
</dbReference>
<evidence type="ECO:0000256" key="11">
    <source>
        <dbReference type="NCBIfam" id="TIGR00665"/>
    </source>
</evidence>
<organism evidence="14 15">
    <name type="scientific">Copranaerobaculum intestinale</name>
    <dbReference type="NCBI Taxonomy" id="2692629"/>
    <lineage>
        <taxon>Bacteria</taxon>
        <taxon>Bacillati</taxon>
        <taxon>Bacillota</taxon>
        <taxon>Erysipelotrichia</taxon>
        <taxon>Erysipelotrichales</taxon>
        <taxon>Erysipelotrichaceae</taxon>
        <taxon>Copranaerobaculum</taxon>
    </lineage>
</organism>
<comment type="similarity">
    <text evidence="1 12">Belongs to the helicase family. DnaB subfamily.</text>
</comment>
<dbReference type="NCBIfam" id="TIGR00665">
    <property type="entry name" value="DnaB"/>
    <property type="match status" value="1"/>
</dbReference>
<evidence type="ECO:0000259" key="13">
    <source>
        <dbReference type="PROSITE" id="PS51199"/>
    </source>
</evidence>
<dbReference type="Pfam" id="PF03796">
    <property type="entry name" value="DnaB_C"/>
    <property type="match status" value="1"/>
</dbReference>
<dbReference type="PANTHER" id="PTHR30153">
    <property type="entry name" value="REPLICATIVE DNA HELICASE DNAB"/>
    <property type="match status" value="1"/>
</dbReference>
<dbReference type="GO" id="GO:0006269">
    <property type="term" value="P:DNA replication, synthesis of primer"/>
    <property type="evidence" value="ECO:0007669"/>
    <property type="project" value="UniProtKB-UniRule"/>
</dbReference>
<dbReference type="PANTHER" id="PTHR30153:SF2">
    <property type="entry name" value="REPLICATIVE DNA HELICASE"/>
    <property type="match status" value="1"/>
</dbReference>
<dbReference type="InterPro" id="IPR007693">
    <property type="entry name" value="DNA_helicase_DnaB-like_N"/>
</dbReference>
<evidence type="ECO:0000256" key="8">
    <source>
        <dbReference type="ARBA" id="ARBA00023125"/>
    </source>
</evidence>
<comment type="catalytic activity">
    <reaction evidence="10 12">
        <text>ATP + H2O = ADP + phosphate + H(+)</text>
        <dbReference type="Rhea" id="RHEA:13065"/>
        <dbReference type="ChEBI" id="CHEBI:15377"/>
        <dbReference type="ChEBI" id="CHEBI:15378"/>
        <dbReference type="ChEBI" id="CHEBI:30616"/>
        <dbReference type="ChEBI" id="CHEBI:43474"/>
        <dbReference type="ChEBI" id="CHEBI:456216"/>
        <dbReference type="EC" id="5.6.2.3"/>
    </reaction>
</comment>
<dbReference type="PROSITE" id="PS51199">
    <property type="entry name" value="SF4_HELICASE"/>
    <property type="match status" value="1"/>
</dbReference>
<dbReference type="InterPro" id="IPR016136">
    <property type="entry name" value="DNA_helicase_N/primase_C"/>
</dbReference>
<feature type="domain" description="SF4 helicase" evidence="13">
    <location>
        <begin position="175"/>
        <end position="450"/>
    </location>
</feature>
<keyword evidence="5 12" id="KW-0378">Hydrolase</keyword>
<name>A0A6N8U2C8_9FIRM</name>
<evidence type="ECO:0000256" key="9">
    <source>
        <dbReference type="ARBA" id="ARBA00023235"/>
    </source>
</evidence>
<evidence type="ECO:0000256" key="6">
    <source>
        <dbReference type="ARBA" id="ARBA00022806"/>
    </source>
</evidence>
<protein>
    <recommendedName>
        <fullName evidence="11 12">Replicative DNA helicase</fullName>
        <ecNumber evidence="11 12">5.6.2.3</ecNumber>
    </recommendedName>
</protein>
<evidence type="ECO:0000256" key="3">
    <source>
        <dbReference type="ARBA" id="ARBA00022705"/>
    </source>
</evidence>
<dbReference type="Gene3D" id="1.10.860.10">
    <property type="entry name" value="DNAb Helicase, Chain A"/>
    <property type="match status" value="1"/>
</dbReference>
<dbReference type="GO" id="GO:0043139">
    <property type="term" value="F:5'-3' DNA helicase activity"/>
    <property type="evidence" value="ECO:0007669"/>
    <property type="project" value="UniProtKB-EC"/>
</dbReference>
<reference evidence="14 15" key="2">
    <citation type="submission" date="2020-01" db="EMBL/GenBank/DDBJ databases">
        <title>Clostridiaceae sp. nov. isolated from the gut of human by culturomics.</title>
        <authorList>
            <person name="Chang Y."/>
        </authorList>
    </citation>
    <scope>NUCLEOTIDE SEQUENCE [LARGE SCALE GENOMIC DNA]</scope>
    <source>
        <strain evidence="14 15">DONG20-135</strain>
    </source>
</reference>
<keyword evidence="9" id="KW-0413">Isomerase</keyword>
<evidence type="ECO:0000313" key="15">
    <source>
        <dbReference type="Proteomes" id="UP000434036"/>
    </source>
</evidence>
<dbReference type="InterPro" id="IPR007692">
    <property type="entry name" value="DNA_helicase_DnaB"/>
</dbReference>
<dbReference type="GO" id="GO:0042802">
    <property type="term" value="F:identical protein binding"/>
    <property type="evidence" value="ECO:0007669"/>
    <property type="project" value="UniProtKB-ARBA"/>
</dbReference>
<keyword evidence="2 12" id="KW-0639">Primosome</keyword>
<keyword evidence="4 12" id="KW-0547">Nucleotide-binding</keyword>
<dbReference type="InterPro" id="IPR027417">
    <property type="entry name" value="P-loop_NTPase"/>
</dbReference>
<comment type="caution">
    <text evidence="14">The sequence shown here is derived from an EMBL/GenBank/DDBJ whole genome shotgun (WGS) entry which is preliminary data.</text>
</comment>
<comment type="function">
    <text evidence="12">The main replicative DNA helicase, it participates in initiation and elongation during chromosome replication. Travels ahead of the DNA replisome, separating dsDNA into templates for DNA synthesis. A processive ATP-dependent 5'-3' DNA helicase it has DNA-dependent ATPase activity.</text>
</comment>
<evidence type="ECO:0000313" key="14">
    <source>
        <dbReference type="EMBL" id="MXQ72428.1"/>
    </source>
</evidence>
<evidence type="ECO:0000256" key="10">
    <source>
        <dbReference type="ARBA" id="ARBA00048954"/>
    </source>
</evidence>
<dbReference type="InterPro" id="IPR007694">
    <property type="entry name" value="DNA_helicase_DnaB-like_C"/>
</dbReference>
<keyword evidence="15" id="KW-1185">Reference proteome</keyword>
<evidence type="ECO:0000256" key="4">
    <source>
        <dbReference type="ARBA" id="ARBA00022741"/>
    </source>
</evidence>
<evidence type="ECO:0000256" key="1">
    <source>
        <dbReference type="ARBA" id="ARBA00008428"/>
    </source>
</evidence>
<dbReference type="Proteomes" id="UP000434036">
    <property type="component" value="Unassembled WGS sequence"/>
</dbReference>
<evidence type="ECO:0000256" key="7">
    <source>
        <dbReference type="ARBA" id="ARBA00022840"/>
    </source>
</evidence>
<dbReference type="GO" id="GO:0005524">
    <property type="term" value="F:ATP binding"/>
    <property type="evidence" value="ECO:0007669"/>
    <property type="project" value="UniProtKB-UniRule"/>
</dbReference>
<dbReference type="GO" id="GO:0003677">
    <property type="term" value="F:DNA binding"/>
    <property type="evidence" value="ECO:0007669"/>
    <property type="project" value="UniProtKB-UniRule"/>
</dbReference>
<dbReference type="GO" id="GO:1990077">
    <property type="term" value="C:primosome complex"/>
    <property type="evidence" value="ECO:0007669"/>
    <property type="project" value="UniProtKB-UniRule"/>
</dbReference>
<evidence type="ECO:0000256" key="2">
    <source>
        <dbReference type="ARBA" id="ARBA00022515"/>
    </source>
</evidence>
<dbReference type="SUPFAM" id="SSF48024">
    <property type="entry name" value="N-terminal domain of DnaB helicase"/>
    <property type="match status" value="1"/>
</dbReference>
<gene>
    <name evidence="14" type="primary">dnaB</name>
    <name evidence="14" type="ORF">GSF08_00540</name>
</gene>
<accession>A0A6N8U2C8</accession>
<reference evidence="14 15" key="1">
    <citation type="submission" date="2019-12" db="EMBL/GenBank/DDBJ databases">
        <authorList>
            <person name="Yang R."/>
        </authorList>
    </citation>
    <scope>NUCLEOTIDE SEQUENCE [LARGE SCALE GENOMIC DNA]</scope>
    <source>
        <strain evidence="14 15">DONG20-135</strain>
    </source>
</reference>
<dbReference type="GO" id="GO:0005829">
    <property type="term" value="C:cytosol"/>
    <property type="evidence" value="ECO:0007669"/>
    <property type="project" value="TreeGrafter"/>
</dbReference>
<dbReference type="GO" id="GO:0016787">
    <property type="term" value="F:hydrolase activity"/>
    <property type="evidence" value="ECO:0007669"/>
    <property type="project" value="UniProtKB-KW"/>
</dbReference>
<proteinExistence type="inferred from homology"/>
<dbReference type="CDD" id="cd00984">
    <property type="entry name" value="DnaB_C"/>
    <property type="match status" value="1"/>
</dbReference>
<evidence type="ECO:0000256" key="5">
    <source>
        <dbReference type="ARBA" id="ARBA00022801"/>
    </source>
</evidence>
<dbReference type="RefSeq" id="WP_160623927.1">
    <property type="nucleotide sequence ID" value="NZ_WUUQ01000001.1"/>
</dbReference>
<dbReference type="AlphaFoldDB" id="A0A6N8U2C8"/>
<evidence type="ECO:0000256" key="12">
    <source>
        <dbReference type="RuleBase" id="RU362085"/>
    </source>
</evidence>
<dbReference type="EC" id="5.6.2.3" evidence="11 12"/>
<keyword evidence="7 12" id="KW-0067">ATP-binding</keyword>
<dbReference type="Gene3D" id="3.40.50.300">
    <property type="entry name" value="P-loop containing nucleotide triphosphate hydrolases"/>
    <property type="match status" value="1"/>
</dbReference>
<dbReference type="InterPro" id="IPR036185">
    <property type="entry name" value="DNA_heli_DnaB-like_N_sf"/>
</dbReference>
<keyword evidence="8 12" id="KW-0238">DNA-binding</keyword>
<keyword evidence="3 12" id="KW-0235">DNA replication</keyword>
<dbReference type="FunFam" id="3.40.50.300:FF:000076">
    <property type="entry name" value="Replicative DNA helicase"/>
    <property type="match status" value="1"/>
</dbReference>
<keyword evidence="6 12" id="KW-0347">Helicase</keyword>
<sequence length="451" mass="50028">MGRELPHSIEAEQSLLGALLIYPSVGKTVFDQGLEESDFYLDIHARIFHEMMVLINNNKPVDVTGLITRLSDTNQLNLVGGADYVVKLSDTAVSSANSKYYIEIIKNRSHLRRLIETAEKIAAEGFDAGNELDDIMDEAEKQILDVTRSRRATDFKSSKDVVSEVIEEIIKLRAADQRITGIKTGYTDLDHMTNGFQRGDLIILAARPAMGKTAFALNIAMHSSSFNDGAIAIFSLEMGAEQLMKRILSAKSQVEASKLKSGYLRDDEFNKLNESANELMNTQLYIDDSASIKMGEIFSKCRKLKSEHGLDMIVIDYLQLITGSGKGGSDNRQQEVSEISRSLKALARELKVPVIALSQLSRSVESRKEDKRPMLSDLRESGAIEQDADIVMFLYRDAYYAKPEETGAVSEETIDNTEVIIAKHRNGATGTVNLGFNKSISAFFNVAKEGY</sequence>
<dbReference type="NCBIfam" id="NF004384">
    <property type="entry name" value="PRK05748.1"/>
    <property type="match status" value="1"/>
</dbReference>